<keyword evidence="4" id="KW-0648">Protein biosynthesis</keyword>
<accession>A0A9D0Z9F8</accession>
<dbReference type="Pfam" id="PF14492">
    <property type="entry name" value="EFG_III"/>
    <property type="match status" value="1"/>
</dbReference>
<evidence type="ECO:0000259" key="3">
    <source>
        <dbReference type="PROSITE" id="PS51722"/>
    </source>
</evidence>
<dbReference type="InterPro" id="IPR005225">
    <property type="entry name" value="Small_GTP-bd"/>
</dbReference>
<dbReference type="PROSITE" id="PS51722">
    <property type="entry name" value="G_TR_2"/>
    <property type="match status" value="1"/>
</dbReference>
<dbReference type="Pfam" id="PF03764">
    <property type="entry name" value="EFG_IV"/>
    <property type="match status" value="1"/>
</dbReference>
<dbReference type="Pfam" id="PF00679">
    <property type="entry name" value="EFG_C"/>
    <property type="match status" value="1"/>
</dbReference>
<dbReference type="CDD" id="cd04088">
    <property type="entry name" value="EFG_mtEFG_II"/>
    <property type="match status" value="1"/>
</dbReference>
<dbReference type="InterPro" id="IPR035647">
    <property type="entry name" value="EFG_III/V"/>
</dbReference>
<dbReference type="InterPro" id="IPR053905">
    <property type="entry name" value="EF-G-like_DII"/>
</dbReference>
<dbReference type="PRINTS" id="PR00315">
    <property type="entry name" value="ELONGATNFCT"/>
</dbReference>
<dbReference type="InterPro" id="IPR000640">
    <property type="entry name" value="EFG_V-like"/>
</dbReference>
<dbReference type="SUPFAM" id="SSF52540">
    <property type="entry name" value="P-loop containing nucleoside triphosphate hydrolases"/>
    <property type="match status" value="1"/>
</dbReference>
<dbReference type="InterPro" id="IPR027417">
    <property type="entry name" value="P-loop_NTPase"/>
</dbReference>
<dbReference type="PANTHER" id="PTHR43261">
    <property type="entry name" value="TRANSLATION ELONGATION FACTOR G-RELATED"/>
    <property type="match status" value="1"/>
</dbReference>
<dbReference type="CDD" id="cd04170">
    <property type="entry name" value="EF-G_bact"/>
    <property type="match status" value="1"/>
</dbReference>
<dbReference type="EMBL" id="DVFJ01000006">
    <property type="protein sequence ID" value="HIQ71026.1"/>
    <property type="molecule type" value="Genomic_DNA"/>
</dbReference>
<keyword evidence="1" id="KW-0547">Nucleotide-binding</keyword>
<dbReference type="Gene3D" id="3.30.230.10">
    <property type="match status" value="1"/>
</dbReference>
<dbReference type="GO" id="GO:0003924">
    <property type="term" value="F:GTPase activity"/>
    <property type="evidence" value="ECO:0007669"/>
    <property type="project" value="InterPro"/>
</dbReference>
<dbReference type="SUPFAM" id="SSF50447">
    <property type="entry name" value="Translation proteins"/>
    <property type="match status" value="1"/>
</dbReference>
<dbReference type="GO" id="GO:0032790">
    <property type="term" value="P:ribosome disassembly"/>
    <property type="evidence" value="ECO:0007669"/>
    <property type="project" value="TreeGrafter"/>
</dbReference>
<sequence>MQDYLAKDIRNIAVLGHGSEGKTTLVEAMLFASGAIDRQGRVEDGTTASDYDPEEIKRHISISASVVPVEFSKKKVNFIDVPGYFDFIGETVGPLRAVEGVLIVIGAPSGITTGAEKAWNNAKRNNLAKFIAVNQMDREHVDFRKTLDALREKYGSCIIPMVLPIGEGPNFKGIVDVLSGKAFEGSGKNMHEIPVPENMKADVEEAIEACREAAASTAEDLMEKYFSEGELTDEEMMRGLSAGIYDGSVVPVAPVSATTGIGVAPLLHALAMYMPSPLGHSFHGVNPKTGSVHVRHCDLNESFTAQVFKTIADPFVGKLSLIKVISGTLSAGAALFNANSEKLEKAASIFTVRGKKQTPVNTLYAGDIGALSKLQYTNTGDSLCEVNKVVKYDPLEFPHTQMSMAIAAKKAGEEDKVFSGLSRLMEEDPSLRLEKNVETTESLLCGQGELHLEVTRQKLASKFGAEAVLREPRIPYRESIRKTIKAEGRHKKQSGGHGQYGHVWIEFSPLEDSSQDFEFVDAVVGGVVPRNFIPSVEKGLRENLTKGVLAGYPMVGLRAKLYDGSYHAVDSSEMAFKTAARLAYKKCIDASPVLLEPIYHVEVLVPDEYMGDIIGDMNKRRGRILGMNPEDGMQQIVAEVPLAEMTKYATDLRSMTQAKGSYTMNFERYEEVPQMIAAKIIEEHKQSGSDDDDE</sequence>
<keyword evidence="2" id="KW-0342">GTP-binding</keyword>
<organism evidence="4 5">
    <name type="scientific">Candidatus Onthenecus intestinigallinarum</name>
    <dbReference type="NCBI Taxonomy" id="2840875"/>
    <lineage>
        <taxon>Bacteria</taxon>
        <taxon>Bacillati</taxon>
        <taxon>Bacillota</taxon>
        <taxon>Clostridia</taxon>
        <taxon>Eubacteriales</taxon>
        <taxon>Candidatus Onthenecus</taxon>
    </lineage>
</organism>
<dbReference type="PANTHER" id="PTHR43261:SF6">
    <property type="entry name" value="ELONGATION FACTOR G-LIKE PROTEIN"/>
    <property type="match status" value="1"/>
</dbReference>
<dbReference type="SMART" id="SM00889">
    <property type="entry name" value="EFG_IV"/>
    <property type="match status" value="1"/>
</dbReference>
<dbReference type="InterPro" id="IPR005517">
    <property type="entry name" value="Transl_elong_EFG/EF2_IV"/>
</dbReference>
<dbReference type="CDD" id="cd03713">
    <property type="entry name" value="EFG_mtEFG_C"/>
    <property type="match status" value="1"/>
</dbReference>
<dbReference type="InterPro" id="IPR009000">
    <property type="entry name" value="Transl_B-barrel_sf"/>
</dbReference>
<keyword evidence="4" id="KW-0251">Elongation factor</keyword>
<reference evidence="4" key="1">
    <citation type="submission" date="2020-10" db="EMBL/GenBank/DDBJ databases">
        <authorList>
            <person name="Gilroy R."/>
        </authorList>
    </citation>
    <scope>NUCLEOTIDE SEQUENCE</scope>
    <source>
        <strain evidence="4">ChiSxjej2B14-6234</strain>
    </source>
</reference>
<dbReference type="Proteomes" id="UP000886887">
    <property type="component" value="Unassembled WGS sequence"/>
</dbReference>
<comment type="caution">
    <text evidence="4">The sequence shown here is derived from an EMBL/GenBank/DDBJ whole genome shotgun (WGS) entry which is preliminary data.</text>
</comment>
<dbReference type="NCBIfam" id="TIGR00231">
    <property type="entry name" value="small_GTP"/>
    <property type="match status" value="1"/>
</dbReference>
<dbReference type="GO" id="GO:0005525">
    <property type="term" value="F:GTP binding"/>
    <property type="evidence" value="ECO:0007669"/>
    <property type="project" value="UniProtKB-KW"/>
</dbReference>
<dbReference type="Gene3D" id="3.30.70.240">
    <property type="match status" value="1"/>
</dbReference>
<dbReference type="NCBIfam" id="NF009379">
    <property type="entry name" value="PRK12740.1-3"/>
    <property type="match status" value="1"/>
</dbReference>
<dbReference type="GO" id="GO:0003746">
    <property type="term" value="F:translation elongation factor activity"/>
    <property type="evidence" value="ECO:0007669"/>
    <property type="project" value="UniProtKB-KW"/>
</dbReference>
<dbReference type="AlphaFoldDB" id="A0A9D0Z9F8"/>
<dbReference type="InterPro" id="IPR000795">
    <property type="entry name" value="T_Tr_GTP-bd_dom"/>
</dbReference>
<dbReference type="Pfam" id="PF22042">
    <property type="entry name" value="EF-G_D2"/>
    <property type="match status" value="1"/>
</dbReference>
<dbReference type="CDD" id="cd16262">
    <property type="entry name" value="EFG_III"/>
    <property type="match status" value="1"/>
</dbReference>
<dbReference type="FunFam" id="3.30.230.10:FF:000003">
    <property type="entry name" value="Elongation factor G"/>
    <property type="match status" value="1"/>
</dbReference>
<evidence type="ECO:0000313" key="5">
    <source>
        <dbReference type="Proteomes" id="UP000886887"/>
    </source>
</evidence>
<reference evidence="4" key="2">
    <citation type="journal article" date="2021" name="PeerJ">
        <title>Extensive microbial diversity within the chicken gut microbiome revealed by metagenomics and culture.</title>
        <authorList>
            <person name="Gilroy R."/>
            <person name="Ravi A."/>
            <person name="Getino M."/>
            <person name="Pursley I."/>
            <person name="Horton D.L."/>
            <person name="Alikhan N.F."/>
            <person name="Baker D."/>
            <person name="Gharbi K."/>
            <person name="Hall N."/>
            <person name="Watson M."/>
            <person name="Adriaenssens E.M."/>
            <person name="Foster-Nyarko E."/>
            <person name="Jarju S."/>
            <person name="Secka A."/>
            <person name="Antonio M."/>
            <person name="Oren A."/>
            <person name="Chaudhuri R.R."/>
            <person name="La Ragione R."/>
            <person name="Hildebrand F."/>
            <person name="Pallen M.J."/>
        </authorList>
    </citation>
    <scope>NUCLEOTIDE SEQUENCE</scope>
    <source>
        <strain evidence="4">ChiSxjej2B14-6234</strain>
    </source>
</reference>
<evidence type="ECO:0000256" key="2">
    <source>
        <dbReference type="ARBA" id="ARBA00023134"/>
    </source>
</evidence>
<gene>
    <name evidence="4" type="ORF">IAB73_02295</name>
</gene>
<dbReference type="SMART" id="SM00838">
    <property type="entry name" value="EFG_C"/>
    <property type="match status" value="1"/>
</dbReference>
<dbReference type="InterPro" id="IPR009022">
    <property type="entry name" value="EFG_III"/>
</dbReference>
<name>A0A9D0Z9F8_9FIRM</name>
<dbReference type="SUPFAM" id="SSF54211">
    <property type="entry name" value="Ribosomal protein S5 domain 2-like"/>
    <property type="match status" value="1"/>
</dbReference>
<evidence type="ECO:0000313" key="4">
    <source>
        <dbReference type="EMBL" id="HIQ71026.1"/>
    </source>
</evidence>
<dbReference type="NCBIfam" id="NF009381">
    <property type="entry name" value="PRK12740.1-5"/>
    <property type="match status" value="1"/>
</dbReference>
<dbReference type="InterPro" id="IPR041095">
    <property type="entry name" value="EFG_II"/>
</dbReference>
<dbReference type="Pfam" id="PF00009">
    <property type="entry name" value="GTP_EFTU"/>
    <property type="match status" value="1"/>
</dbReference>
<dbReference type="InterPro" id="IPR020568">
    <property type="entry name" value="Ribosomal_Su5_D2-typ_SF"/>
</dbReference>
<dbReference type="Gene3D" id="2.40.30.10">
    <property type="entry name" value="Translation factors"/>
    <property type="match status" value="1"/>
</dbReference>
<dbReference type="Gene3D" id="3.30.70.870">
    <property type="entry name" value="Elongation Factor G (Translational Gtpase), domain 3"/>
    <property type="match status" value="1"/>
</dbReference>
<dbReference type="InterPro" id="IPR035649">
    <property type="entry name" value="EFG_V"/>
</dbReference>
<dbReference type="Gene3D" id="3.40.50.300">
    <property type="entry name" value="P-loop containing nucleotide triphosphate hydrolases"/>
    <property type="match status" value="1"/>
</dbReference>
<dbReference type="InterPro" id="IPR014721">
    <property type="entry name" value="Ribsml_uS5_D2-typ_fold_subgr"/>
</dbReference>
<dbReference type="CDD" id="cd01434">
    <property type="entry name" value="EFG_mtEFG1_IV"/>
    <property type="match status" value="1"/>
</dbReference>
<dbReference type="FunFam" id="3.30.70.240:FF:000001">
    <property type="entry name" value="Elongation factor G"/>
    <property type="match status" value="1"/>
</dbReference>
<dbReference type="NCBIfam" id="NF009891">
    <property type="entry name" value="PRK13351.1-1"/>
    <property type="match status" value="1"/>
</dbReference>
<dbReference type="SUPFAM" id="SSF54980">
    <property type="entry name" value="EF-G C-terminal domain-like"/>
    <property type="match status" value="2"/>
</dbReference>
<protein>
    <submittedName>
        <fullName evidence="4">Elongation factor G</fullName>
    </submittedName>
</protein>
<proteinExistence type="predicted"/>
<evidence type="ECO:0000256" key="1">
    <source>
        <dbReference type="ARBA" id="ARBA00022741"/>
    </source>
</evidence>
<dbReference type="InterPro" id="IPR047872">
    <property type="entry name" value="EFG_IV"/>
</dbReference>
<feature type="domain" description="Tr-type G" evidence="3">
    <location>
        <begin position="7"/>
        <end position="278"/>
    </location>
</feature>